<feature type="domain" description="Aminoacyl-transfer RNA synthetases class-II family profile" evidence="12">
    <location>
        <begin position="814"/>
        <end position="998"/>
    </location>
</feature>
<reference evidence="14" key="1">
    <citation type="journal article" date="2019" name="Int. J. Syst. Evol. Microbiol.">
        <title>The Global Catalogue of Microorganisms (GCM) 10K type strain sequencing project: providing services to taxonomists for standard genome sequencing and annotation.</title>
        <authorList>
            <consortium name="The Broad Institute Genomics Platform"/>
            <consortium name="The Broad Institute Genome Sequencing Center for Infectious Disease"/>
            <person name="Wu L."/>
            <person name="Ma J."/>
        </authorList>
    </citation>
    <scope>NUCLEOTIDE SEQUENCE [LARGE SCALE GENOMIC DNA]</scope>
    <source>
        <strain evidence="14">CGMCC 4.6946</strain>
    </source>
</reference>
<sequence>MGSSALVPSVPSVPSVPTASDVDGPVPEADRAPVPPARERWARILIRAFALATVVALLLWLVRLLRPSLVHWPTVVLGALNIPLSPSLVSVVTLLLLTGALVRRKRMALVVVAAFEVAGMLISAAILVGAWGFGLEVDRTRTTGPAHLAFEVLAVVIGLPLLWLTWWVRDAFPARTRSGAGGAAALTLVAGTAVSVALTYVLLLAVTATAVDDWRVLAAAISRALGVPVGNPRYHEAVPEWIPLLTSLLLALTLLSALYVFLRPSRRNEQWSGEQEVALRALLTAHGEDDSLGYFATRRDKEIVYSPDARAAVAYRVVGGVSLASGDPVGDPSSWPQAVAAWKDRARRYGWAPAVLAASEAGARTHAAAGLAVTALGDEAVLRTDRFSLASTSMTEVRRAVRRAGREGLSVRIRRHAELSADELGQLGALAEQWRGDEPDRGFSMALNRWGDPADEQCVVVTAHRGEDEVVGLLSFVPWGRRGLSLDVMRRSPEAPNGTTEMMVAELMDKGSARGITKVSLNFAMFRSVFADAERLGAGGLTRMHSSVLGFFDRFFQLERLYRANAKYRPEWVPRYLCFDGALALARAGAAAGQAEGFLPMPFTAPAGGHRLDESQLRRIRALQEVPVTVRDPRRSRQTQDRLRHARMLQEAGVPPYPIGVALASSVGLVDPAAATSTAPPAGEDGARPRWRVHARVRAIRHHGGVVFLDLTDAGTIRQAVLERDVLGAEHFGVLTRALDTGDLVVVEARPGRSRNGTPSLLVSALTVVAKALHPVPFSEFEDPEARLRRRSTDLMVHPQALTVLEGRSAAITAMRRFLVEAGYREVETPMLATVHGGASARPFRTYINAYGTALTMRIAPELALKRLLVAGSGPIFEIGRNFRNEGADATHNPEFTSLEAYQPLADYHDMRDLTERLIKTMATTLHGSPMLPLRDVHGAGRASVLTDVSGPWPVVSVSDVVSRAVGRPVSIDMISTSCCRSPASTRWPSGRAEERGPCSRSSTASWWNRPPSTPPSTATSRPRPPR</sequence>
<dbReference type="Proteomes" id="UP001595797">
    <property type="component" value="Unassembled WGS sequence"/>
</dbReference>
<dbReference type="InterPro" id="IPR004365">
    <property type="entry name" value="NA-bd_OB_tRNA"/>
</dbReference>
<dbReference type="GO" id="GO:0050071">
    <property type="term" value="F:phosphatidylglycerol lysyltransferase activity"/>
    <property type="evidence" value="ECO:0007669"/>
    <property type="project" value="UniProtKB-EC"/>
</dbReference>
<name>A0ABV9TPA1_9MICC</name>
<dbReference type="InterPro" id="IPR031553">
    <property type="entry name" value="tRNA-synt_2_TM"/>
</dbReference>
<dbReference type="InterPro" id="IPR018149">
    <property type="entry name" value="Lys-tRNA-synth_II_C"/>
</dbReference>
<dbReference type="PROSITE" id="PS50862">
    <property type="entry name" value="AA_TRNA_LIGASE_II"/>
    <property type="match status" value="1"/>
</dbReference>
<evidence type="ECO:0000259" key="12">
    <source>
        <dbReference type="PROSITE" id="PS50862"/>
    </source>
</evidence>
<comment type="subcellular location">
    <subcellularLocation>
        <location evidence="1">Cell membrane</location>
        <topology evidence="1">Multi-pass membrane protein</topology>
    </subcellularLocation>
</comment>
<gene>
    <name evidence="13" type="primary">lysX</name>
    <name evidence="13" type="ORF">ACFPCS_15910</name>
</gene>
<keyword evidence="5" id="KW-0547">Nucleotide-binding</keyword>
<feature type="region of interest" description="Disordered" evidence="10">
    <location>
        <begin position="1"/>
        <end position="33"/>
    </location>
</feature>
<feature type="transmembrane region" description="Helical" evidence="11">
    <location>
        <begin position="146"/>
        <end position="168"/>
    </location>
</feature>
<dbReference type="Pfam" id="PF01336">
    <property type="entry name" value="tRNA_anti-codon"/>
    <property type="match status" value="1"/>
</dbReference>
<feature type="transmembrane region" description="Helical" evidence="11">
    <location>
        <begin position="241"/>
        <end position="262"/>
    </location>
</feature>
<dbReference type="Gene3D" id="2.40.50.140">
    <property type="entry name" value="Nucleic acid-binding proteins"/>
    <property type="match status" value="1"/>
</dbReference>
<dbReference type="PRINTS" id="PR00982">
    <property type="entry name" value="TRNASYNTHLYS"/>
</dbReference>
<dbReference type="InterPro" id="IPR006195">
    <property type="entry name" value="aa-tRNA-synth_II"/>
</dbReference>
<dbReference type="InterPro" id="IPR045864">
    <property type="entry name" value="aa-tRNA-synth_II/BPL/LPL"/>
</dbReference>
<evidence type="ECO:0000256" key="11">
    <source>
        <dbReference type="SAM" id="Phobius"/>
    </source>
</evidence>
<keyword evidence="2" id="KW-1003">Cell membrane</keyword>
<evidence type="ECO:0000256" key="10">
    <source>
        <dbReference type="SAM" id="MobiDB-lite"/>
    </source>
</evidence>
<keyword evidence="13" id="KW-0012">Acyltransferase</keyword>
<dbReference type="Pfam" id="PF00152">
    <property type="entry name" value="tRNA-synt_2"/>
    <property type="match status" value="1"/>
</dbReference>
<accession>A0ABV9TPA1</accession>
<dbReference type="InterPro" id="IPR012340">
    <property type="entry name" value="NA-bd_OB-fold"/>
</dbReference>
<keyword evidence="14" id="KW-1185">Reference proteome</keyword>
<evidence type="ECO:0000256" key="2">
    <source>
        <dbReference type="ARBA" id="ARBA00022475"/>
    </source>
</evidence>
<feature type="transmembrane region" description="Helical" evidence="11">
    <location>
        <begin position="109"/>
        <end position="134"/>
    </location>
</feature>
<keyword evidence="7 11" id="KW-1133">Transmembrane helix</keyword>
<dbReference type="EC" id="6.1.1.6" evidence="13"/>
<dbReference type="CDD" id="cd04322">
    <property type="entry name" value="LysRS_N"/>
    <property type="match status" value="1"/>
</dbReference>
<dbReference type="InterPro" id="IPR044136">
    <property type="entry name" value="Lys-tRNA-ligase_II_N"/>
</dbReference>
<dbReference type="PANTHER" id="PTHR34697:SF2">
    <property type="entry name" value="PHOSPHATIDYLGLYCEROL LYSYLTRANSFERASE"/>
    <property type="match status" value="1"/>
</dbReference>
<organism evidence="13 14">
    <name type="scientific">Kocuria oceani</name>
    <dbReference type="NCBI Taxonomy" id="988827"/>
    <lineage>
        <taxon>Bacteria</taxon>
        <taxon>Bacillati</taxon>
        <taxon>Actinomycetota</taxon>
        <taxon>Actinomycetes</taxon>
        <taxon>Micrococcales</taxon>
        <taxon>Micrococcaceae</taxon>
        <taxon>Kocuria</taxon>
    </lineage>
</organism>
<feature type="compositionally biased region" description="Low complexity" evidence="10">
    <location>
        <begin position="7"/>
        <end position="17"/>
    </location>
</feature>
<dbReference type="SUPFAM" id="SSF50249">
    <property type="entry name" value="Nucleic acid-binding proteins"/>
    <property type="match status" value="1"/>
</dbReference>
<evidence type="ECO:0000256" key="4">
    <source>
        <dbReference type="ARBA" id="ARBA00022692"/>
    </source>
</evidence>
<dbReference type="GO" id="GO:0004824">
    <property type="term" value="F:lysine-tRNA ligase activity"/>
    <property type="evidence" value="ECO:0007669"/>
    <property type="project" value="UniProtKB-EC"/>
</dbReference>
<evidence type="ECO:0000313" key="13">
    <source>
        <dbReference type="EMBL" id="MFC4905055.1"/>
    </source>
</evidence>
<feature type="compositionally biased region" description="Low complexity" evidence="10">
    <location>
        <begin position="1016"/>
        <end position="1027"/>
    </location>
</feature>
<evidence type="ECO:0000256" key="9">
    <source>
        <dbReference type="ARBA" id="ARBA00023146"/>
    </source>
</evidence>
<keyword evidence="9" id="KW-0030">Aminoacyl-tRNA synthetase</keyword>
<dbReference type="InterPro" id="IPR051211">
    <property type="entry name" value="PG_lysyltransferase"/>
</dbReference>
<evidence type="ECO:0000313" key="14">
    <source>
        <dbReference type="Proteomes" id="UP001595797"/>
    </source>
</evidence>
<dbReference type="PANTHER" id="PTHR34697">
    <property type="entry name" value="PHOSPHATIDYLGLYCEROL LYSYLTRANSFERASE"/>
    <property type="match status" value="1"/>
</dbReference>
<evidence type="ECO:0000256" key="7">
    <source>
        <dbReference type="ARBA" id="ARBA00022989"/>
    </source>
</evidence>
<dbReference type="Gene3D" id="3.30.930.10">
    <property type="entry name" value="Bira Bifunctional Protein, Domain 2"/>
    <property type="match status" value="1"/>
</dbReference>
<feature type="transmembrane region" description="Helical" evidence="11">
    <location>
        <begin position="44"/>
        <end position="62"/>
    </location>
</feature>
<protein>
    <submittedName>
        <fullName evidence="13">Bifunctional lysylphosphatidylglycerol synthetase/lysine--tRNA ligase LysX</fullName>
        <ecNumber evidence="13">2.3.2.3</ecNumber>
        <ecNumber evidence="13">6.1.1.6</ecNumber>
    </submittedName>
</protein>
<evidence type="ECO:0000256" key="1">
    <source>
        <dbReference type="ARBA" id="ARBA00004651"/>
    </source>
</evidence>
<evidence type="ECO:0000256" key="3">
    <source>
        <dbReference type="ARBA" id="ARBA00022598"/>
    </source>
</evidence>
<keyword evidence="13" id="KW-0808">Transferase</keyword>
<comment type="caution">
    <text evidence="13">The sequence shown here is derived from an EMBL/GenBank/DDBJ whole genome shotgun (WGS) entry which is preliminary data.</text>
</comment>
<dbReference type="Pfam" id="PF09924">
    <property type="entry name" value="LPG_synthase_C"/>
    <property type="match status" value="1"/>
</dbReference>
<dbReference type="EMBL" id="JBHSIW010000024">
    <property type="protein sequence ID" value="MFC4905055.1"/>
    <property type="molecule type" value="Genomic_DNA"/>
</dbReference>
<proteinExistence type="predicted"/>
<evidence type="ECO:0000256" key="6">
    <source>
        <dbReference type="ARBA" id="ARBA00022840"/>
    </source>
</evidence>
<keyword evidence="8 11" id="KW-0472">Membrane</keyword>
<dbReference type="NCBIfam" id="NF002821">
    <property type="entry name" value="PRK02983.1"/>
    <property type="match status" value="1"/>
</dbReference>
<dbReference type="InterPro" id="IPR024320">
    <property type="entry name" value="LPG_synthase_C"/>
</dbReference>
<dbReference type="InterPro" id="IPR004364">
    <property type="entry name" value="Aa-tRNA-synt_II"/>
</dbReference>
<feature type="transmembrane region" description="Helical" evidence="11">
    <location>
        <begin position="82"/>
        <end position="102"/>
    </location>
</feature>
<keyword evidence="3 13" id="KW-0436">Ligase</keyword>
<feature type="region of interest" description="Disordered" evidence="10">
    <location>
        <begin position="981"/>
        <end position="1027"/>
    </location>
</feature>
<dbReference type="Pfam" id="PF16995">
    <property type="entry name" value="tRNA-synt_2_TM"/>
    <property type="match status" value="1"/>
</dbReference>
<keyword evidence="6" id="KW-0067">ATP-binding</keyword>
<evidence type="ECO:0000256" key="8">
    <source>
        <dbReference type="ARBA" id="ARBA00023136"/>
    </source>
</evidence>
<dbReference type="RefSeq" id="WP_277551334.1">
    <property type="nucleotide sequence ID" value="NZ_JARAMH010000008.1"/>
</dbReference>
<feature type="transmembrane region" description="Helical" evidence="11">
    <location>
        <begin position="180"/>
        <end position="206"/>
    </location>
</feature>
<evidence type="ECO:0000256" key="5">
    <source>
        <dbReference type="ARBA" id="ARBA00022741"/>
    </source>
</evidence>
<dbReference type="SUPFAM" id="SSF55681">
    <property type="entry name" value="Class II aaRS and biotin synthetases"/>
    <property type="match status" value="1"/>
</dbReference>
<dbReference type="EC" id="2.3.2.3" evidence="13"/>
<keyword evidence="4 11" id="KW-0812">Transmembrane</keyword>